<evidence type="ECO:0000313" key="3">
    <source>
        <dbReference type="EMBL" id="TWG12504.1"/>
    </source>
</evidence>
<dbReference type="AlphaFoldDB" id="A0A561VLM7"/>
<feature type="region of interest" description="Disordered" evidence="1">
    <location>
        <begin position="320"/>
        <end position="341"/>
    </location>
</feature>
<proteinExistence type="predicted"/>
<dbReference type="InterPro" id="IPR000157">
    <property type="entry name" value="TIR_dom"/>
</dbReference>
<gene>
    <name evidence="3" type="ORF">FHX34_105371</name>
</gene>
<evidence type="ECO:0000259" key="2">
    <source>
        <dbReference type="Pfam" id="PF13676"/>
    </source>
</evidence>
<comment type="caution">
    <text evidence="3">The sequence shown here is derived from an EMBL/GenBank/DDBJ whole genome shotgun (WGS) entry which is preliminary data.</text>
</comment>
<dbReference type="Gene3D" id="3.40.50.10140">
    <property type="entry name" value="Toll/interleukin-1 receptor homology (TIR) domain"/>
    <property type="match status" value="1"/>
</dbReference>
<dbReference type="RefSeq" id="WP_222942285.1">
    <property type="nucleotide sequence ID" value="NZ_BOMX01000094.1"/>
</dbReference>
<dbReference type="EMBL" id="VIWY01000005">
    <property type="protein sequence ID" value="TWG12504.1"/>
    <property type="molecule type" value="Genomic_DNA"/>
</dbReference>
<feature type="domain" description="TIR" evidence="2">
    <location>
        <begin position="4"/>
        <end position="109"/>
    </location>
</feature>
<dbReference type="InterPro" id="IPR047603">
    <property type="entry name" value="FxsC_N"/>
</dbReference>
<name>A0A561VLM7_ACTTI</name>
<dbReference type="GO" id="GO:0007165">
    <property type="term" value="P:signal transduction"/>
    <property type="evidence" value="ECO:0007669"/>
    <property type="project" value="InterPro"/>
</dbReference>
<dbReference type="InterPro" id="IPR035897">
    <property type="entry name" value="Toll_tir_struct_dom_sf"/>
</dbReference>
<dbReference type="NCBIfam" id="NF040588">
    <property type="entry name" value="FxsC_Nterm"/>
    <property type="match status" value="1"/>
</dbReference>
<organism evidence="3 4">
    <name type="scientific">Actinoplanes teichomyceticus</name>
    <dbReference type="NCBI Taxonomy" id="1867"/>
    <lineage>
        <taxon>Bacteria</taxon>
        <taxon>Bacillati</taxon>
        <taxon>Actinomycetota</taxon>
        <taxon>Actinomycetes</taxon>
        <taxon>Micromonosporales</taxon>
        <taxon>Micromonosporaceae</taxon>
        <taxon>Actinoplanes</taxon>
    </lineage>
</organism>
<dbReference type="Pfam" id="PF13676">
    <property type="entry name" value="TIR_2"/>
    <property type="match status" value="1"/>
</dbReference>
<dbReference type="Proteomes" id="UP000320239">
    <property type="component" value="Unassembled WGS sequence"/>
</dbReference>
<protein>
    <submittedName>
        <fullName evidence="3">TIR domain-containing protein</fullName>
    </submittedName>
</protein>
<sequence length="341" mass="36156">MIFYLSHAHAARGGGAPDPWVRRFFDALSDAVHARTGDGGFHDGQLAPGADSKQQLTAALGQAQVFVPLYSPQYFNNSWAVAELTSFRSRLRGFAPAEAARHIVPVVWTPLPPWAARPEVDEAFGLVGKSVEYSENGMRALCMLSVYRDAYRDLVTRFADRIAAVVHESPLAPSAAAPPVPRPPDTGEPALLVSLLAAEGSGYDLPALAGRVLAAAERLGVPALQAPPDQVRRQAGRRPCVLLIDAGAGPETVRATVTGLPGWVIALVVASASAATGALTGILRTAGLPRVSPVRTVAEFERTAPLLVTEARKQYLRHGPVVTAPGSPRPSLRRTVDDKRG</sequence>
<evidence type="ECO:0000256" key="1">
    <source>
        <dbReference type="SAM" id="MobiDB-lite"/>
    </source>
</evidence>
<accession>A0A561VLM7</accession>
<dbReference type="SUPFAM" id="SSF52200">
    <property type="entry name" value="Toll/Interleukin receptor TIR domain"/>
    <property type="match status" value="1"/>
</dbReference>
<keyword evidence="4" id="KW-1185">Reference proteome</keyword>
<reference evidence="3 4" key="1">
    <citation type="submission" date="2019-06" db="EMBL/GenBank/DDBJ databases">
        <title>Sequencing the genomes of 1000 actinobacteria strains.</title>
        <authorList>
            <person name="Klenk H.-P."/>
        </authorList>
    </citation>
    <scope>NUCLEOTIDE SEQUENCE [LARGE SCALE GENOMIC DNA]</scope>
    <source>
        <strain evidence="3 4">DSM 43866</strain>
    </source>
</reference>
<evidence type="ECO:0000313" key="4">
    <source>
        <dbReference type="Proteomes" id="UP000320239"/>
    </source>
</evidence>